<feature type="transmembrane region" description="Helical" evidence="1">
    <location>
        <begin position="49"/>
        <end position="66"/>
    </location>
</feature>
<feature type="transmembrane region" description="Helical" evidence="1">
    <location>
        <begin position="316"/>
        <end position="333"/>
    </location>
</feature>
<keyword evidence="1" id="KW-0472">Membrane</keyword>
<proteinExistence type="predicted"/>
<dbReference type="AlphaFoldDB" id="A0A3P8M404"/>
<sequence>MNVTRKQQRIIQRVLEEWQNAGELTREDRLRLAETLHVSAFDWQRLSRYAFWTALACLLVALGSLFADSDAIAWLVSLFSDSALAHIALPTVIALACYAWGFRRQRREAQWHYSTEAILFTGVVFTAVALWQLGVRLDDGSGHIAPLFLVGCAIYGAIGYAGRSGLVWLFFLLALGNWFGAETGYVSGWGAYWLGMSYPIRFVLFGGALLGLCFALQKRLRQRRLFNVSKAMGLTYLFIALWILSIFGNHDLDSWYGLAPTQLLPWALLFGVAAGISIYISLKTDDGMLRGFGLTFLAINLYTRFFEYFWGSMHKVAFFLLLAASLAVLGRYAERIWHAGERRAGGD</sequence>
<keyword evidence="1" id="KW-1133">Transmembrane helix</keyword>
<evidence type="ECO:0000256" key="1">
    <source>
        <dbReference type="SAM" id="Phobius"/>
    </source>
</evidence>
<keyword evidence="1" id="KW-0812">Transmembrane</keyword>
<feature type="transmembrane region" description="Helical" evidence="1">
    <location>
        <begin position="198"/>
        <end position="216"/>
    </location>
</feature>
<gene>
    <name evidence="2" type="ORF">NCTC13098_05510</name>
</gene>
<evidence type="ECO:0008006" key="4">
    <source>
        <dbReference type="Google" id="ProtNLM"/>
    </source>
</evidence>
<accession>A0A3P8M404</accession>
<reference evidence="2 3" key="1">
    <citation type="submission" date="2018-12" db="EMBL/GenBank/DDBJ databases">
        <authorList>
            <consortium name="Pathogen Informatics"/>
        </authorList>
    </citation>
    <scope>NUCLEOTIDE SEQUENCE [LARGE SCALE GENOMIC DNA]</scope>
    <source>
        <strain evidence="2 3">NCTC13098</strain>
    </source>
</reference>
<feature type="transmembrane region" description="Helical" evidence="1">
    <location>
        <begin position="228"/>
        <end position="248"/>
    </location>
</feature>
<evidence type="ECO:0000313" key="2">
    <source>
        <dbReference type="EMBL" id="VDR29106.1"/>
    </source>
</evidence>
<name>A0A3P8M404_RAOTE</name>
<evidence type="ECO:0000313" key="3">
    <source>
        <dbReference type="Proteomes" id="UP000274346"/>
    </source>
</evidence>
<feature type="transmembrane region" description="Helical" evidence="1">
    <location>
        <begin position="165"/>
        <end position="186"/>
    </location>
</feature>
<feature type="transmembrane region" description="Helical" evidence="1">
    <location>
        <begin position="140"/>
        <end position="158"/>
    </location>
</feature>
<dbReference type="KEGG" id="rtg:NCTC13098_05510"/>
<feature type="transmembrane region" description="Helical" evidence="1">
    <location>
        <begin position="263"/>
        <end position="282"/>
    </location>
</feature>
<feature type="transmembrane region" description="Helical" evidence="1">
    <location>
        <begin position="72"/>
        <end position="101"/>
    </location>
</feature>
<dbReference type="EMBL" id="LR131271">
    <property type="protein sequence ID" value="VDR29106.1"/>
    <property type="molecule type" value="Genomic_DNA"/>
</dbReference>
<protein>
    <recommendedName>
        <fullName evidence="4">DUF2157 domain-containing protein</fullName>
    </recommendedName>
</protein>
<feature type="transmembrane region" description="Helical" evidence="1">
    <location>
        <begin position="289"/>
        <end position="310"/>
    </location>
</feature>
<dbReference type="Proteomes" id="UP000274346">
    <property type="component" value="Chromosome"/>
</dbReference>
<feature type="transmembrane region" description="Helical" evidence="1">
    <location>
        <begin position="113"/>
        <end position="134"/>
    </location>
</feature>
<organism evidence="2 3">
    <name type="scientific">Raoultella terrigena</name>
    <name type="common">Klebsiella terrigena</name>
    <dbReference type="NCBI Taxonomy" id="577"/>
    <lineage>
        <taxon>Bacteria</taxon>
        <taxon>Pseudomonadati</taxon>
        <taxon>Pseudomonadota</taxon>
        <taxon>Gammaproteobacteria</taxon>
        <taxon>Enterobacterales</taxon>
        <taxon>Enterobacteriaceae</taxon>
        <taxon>Klebsiella/Raoultella group</taxon>
        <taxon>Raoultella</taxon>
    </lineage>
</organism>